<evidence type="ECO:0000256" key="5">
    <source>
        <dbReference type="ARBA" id="ARBA00023136"/>
    </source>
</evidence>
<comment type="subcellular location">
    <subcellularLocation>
        <location evidence="1">Cell membrane</location>
        <topology evidence="1">Multi-pass membrane protein</topology>
    </subcellularLocation>
</comment>
<keyword evidence="4 6" id="KW-1133">Transmembrane helix</keyword>
<dbReference type="InterPro" id="IPR001851">
    <property type="entry name" value="ABC_transp_permease"/>
</dbReference>
<keyword evidence="2" id="KW-1003">Cell membrane</keyword>
<protein>
    <submittedName>
        <fullName evidence="7">Branched-chain amino acid ABC transporter permease</fullName>
    </submittedName>
</protein>
<dbReference type="Proteomes" id="UP000030403">
    <property type="component" value="Unassembled WGS sequence"/>
</dbReference>
<reference evidence="7 8" key="1">
    <citation type="submission" date="2013-08" db="EMBL/GenBank/DDBJ databases">
        <authorList>
            <person name="Huang J."/>
            <person name="Wang G."/>
        </authorList>
    </citation>
    <scope>NUCLEOTIDE SEQUENCE [LARGE SCALE GENOMIC DNA]</scope>
    <source>
        <strain evidence="7 8">BH030004</strain>
    </source>
</reference>
<dbReference type="eggNOG" id="COG1079">
    <property type="taxonomic scope" value="Bacteria"/>
</dbReference>
<name>A0A0A5FU41_9BACI</name>
<dbReference type="CDD" id="cd06580">
    <property type="entry name" value="TM_PBP1_transp_TpRbsC_like"/>
    <property type="match status" value="1"/>
</dbReference>
<feature type="transmembrane region" description="Helical" evidence="6">
    <location>
        <begin position="209"/>
        <end position="228"/>
    </location>
</feature>
<dbReference type="GO" id="GO:0005886">
    <property type="term" value="C:plasma membrane"/>
    <property type="evidence" value="ECO:0007669"/>
    <property type="project" value="UniProtKB-SubCell"/>
</dbReference>
<accession>A0A0A5FU41</accession>
<evidence type="ECO:0000256" key="6">
    <source>
        <dbReference type="SAM" id="Phobius"/>
    </source>
</evidence>
<proteinExistence type="predicted"/>
<gene>
    <name evidence="7" type="ORF">N783_03630</name>
</gene>
<keyword evidence="5 6" id="KW-0472">Membrane</keyword>
<feature type="transmembrane region" description="Helical" evidence="6">
    <location>
        <begin position="6"/>
        <end position="31"/>
    </location>
</feature>
<organism evidence="7 8">
    <name type="scientific">Pontibacillus marinus BH030004 = DSM 16465</name>
    <dbReference type="NCBI Taxonomy" id="1385511"/>
    <lineage>
        <taxon>Bacteria</taxon>
        <taxon>Bacillati</taxon>
        <taxon>Bacillota</taxon>
        <taxon>Bacilli</taxon>
        <taxon>Bacillales</taxon>
        <taxon>Bacillaceae</taxon>
        <taxon>Pontibacillus</taxon>
    </lineage>
</organism>
<sequence>MGIIDVLILIVPSAIFFAAPLIFTALGGVFSERSGVVNIGLEGLMVMGAFVGVVVNLTISAPLNEMGDFWASLTPWISTLVAMIVAAIFSVIHAIASVTFRADQVVSGVAINFLALGIGLFLIEEWYGKGQTDMVNQPFYSVQIPGLYDIPVIGPMFFDGYITSYIAILLAFVVWYVIYKTPFGLRLRSVGEHPMAADTNGINVSKMRYTGVILSGAFAGIGGSVFALTFTQNFSHATIAGQGFMALAAMIFGKWHPLGAMGAALFFGFAQSLSLTGSSIPLLQDIPSVFLMIAPYVLTILALAGFIGRAEAPKAIGTPYIKGSR</sequence>
<dbReference type="GO" id="GO:0022857">
    <property type="term" value="F:transmembrane transporter activity"/>
    <property type="evidence" value="ECO:0007669"/>
    <property type="project" value="InterPro"/>
</dbReference>
<evidence type="ECO:0000313" key="7">
    <source>
        <dbReference type="EMBL" id="KGX83424.1"/>
    </source>
</evidence>
<keyword evidence="8" id="KW-1185">Reference proteome</keyword>
<keyword evidence="3 6" id="KW-0812">Transmembrane</keyword>
<feature type="transmembrane region" description="Helical" evidence="6">
    <location>
        <begin position="43"/>
        <end position="63"/>
    </location>
</feature>
<dbReference type="RefSeq" id="WP_036843595.1">
    <property type="nucleotide sequence ID" value="NZ_AULJ01000067.1"/>
</dbReference>
<dbReference type="PANTHER" id="PTHR43370">
    <property type="entry name" value="SUGAR ABC TRANSPORTER INTEGRAL MEMBRANE PROTEIN-RELATED"/>
    <property type="match status" value="1"/>
</dbReference>
<dbReference type="EMBL" id="AVPF01000109">
    <property type="protein sequence ID" value="KGX83424.1"/>
    <property type="molecule type" value="Genomic_DNA"/>
</dbReference>
<evidence type="ECO:0000313" key="8">
    <source>
        <dbReference type="Proteomes" id="UP000030403"/>
    </source>
</evidence>
<comment type="caution">
    <text evidence="7">The sequence shown here is derived from an EMBL/GenBank/DDBJ whole genome shotgun (WGS) entry which is preliminary data.</text>
</comment>
<evidence type="ECO:0000256" key="3">
    <source>
        <dbReference type="ARBA" id="ARBA00022692"/>
    </source>
</evidence>
<feature type="transmembrane region" description="Helical" evidence="6">
    <location>
        <begin position="105"/>
        <end position="123"/>
    </location>
</feature>
<evidence type="ECO:0000256" key="1">
    <source>
        <dbReference type="ARBA" id="ARBA00004651"/>
    </source>
</evidence>
<dbReference type="Pfam" id="PF02653">
    <property type="entry name" value="BPD_transp_2"/>
    <property type="match status" value="1"/>
</dbReference>
<evidence type="ECO:0000256" key="4">
    <source>
        <dbReference type="ARBA" id="ARBA00022989"/>
    </source>
</evidence>
<dbReference type="PANTHER" id="PTHR43370:SF1">
    <property type="entry name" value="GUANOSINE ABC TRANSPORTER PERMEASE PROTEIN NUPQ"/>
    <property type="match status" value="1"/>
</dbReference>
<dbReference type="STRING" id="1385511.GCA_000425225_04024"/>
<feature type="transmembrane region" description="Helical" evidence="6">
    <location>
        <begin position="75"/>
        <end position="98"/>
    </location>
</feature>
<feature type="transmembrane region" description="Helical" evidence="6">
    <location>
        <begin position="289"/>
        <end position="307"/>
    </location>
</feature>
<feature type="transmembrane region" description="Helical" evidence="6">
    <location>
        <begin position="161"/>
        <end position="179"/>
    </location>
</feature>
<evidence type="ECO:0000256" key="2">
    <source>
        <dbReference type="ARBA" id="ARBA00022475"/>
    </source>
</evidence>
<dbReference type="AlphaFoldDB" id="A0A0A5FU41"/>